<dbReference type="STRING" id="395495.Lcho_3075"/>
<dbReference type="PANTHER" id="PTHR43630:SF1">
    <property type="entry name" value="POLY-BETA-1,6-N-ACETYL-D-GLUCOSAMINE SYNTHASE"/>
    <property type="match status" value="1"/>
</dbReference>
<dbReference type="AlphaFoldDB" id="B1Y054"/>
<proteinExistence type="inferred from homology"/>
<dbReference type="CDD" id="cd06439">
    <property type="entry name" value="CESA_like_1"/>
    <property type="match status" value="1"/>
</dbReference>
<feature type="domain" description="Glycosyltransferase 2-like" evidence="6">
    <location>
        <begin position="189"/>
        <end position="324"/>
    </location>
</feature>
<evidence type="ECO:0000313" key="8">
    <source>
        <dbReference type="Proteomes" id="UP000001693"/>
    </source>
</evidence>
<dbReference type="GO" id="GO:0016757">
    <property type="term" value="F:glycosyltransferase activity"/>
    <property type="evidence" value="ECO:0007669"/>
    <property type="project" value="UniProtKB-KW"/>
</dbReference>
<evidence type="ECO:0000256" key="1">
    <source>
        <dbReference type="ARBA" id="ARBA00006739"/>
    </source>
</evidence>
<feature type="transmembrane region" description="Helical" evidence="4">
    <location>
        <begin position="6"/>
        <end position="27"/>
    </location>
</feature>
<dbReference type="PANTHER" id="PTHR43630">
    <property type="entry name" value="POLY-BETA-1,6-N-ACETYL-D-GLUCOSAMINE SYNTHASE"/>
    <property type="match status" value="1"/>
</dbReference>
<feature type="transmembrane region" description="Helical" evidence="4">
    <location>
        <begin position="289"/>
        <end position="306"/>
    </location>
</feature>
<dbReference type="CAZy" id="GT2">
    <property type="family name" value="Glycosyltransferase Family 2"/>
</dbReference>
<dbReference type="EMBL" id="CP001013">
    <property type="protein sequence ID" value="ACB35335.1"/>
    <property type="molecule type" value="Genomic_DNA"/>
</dbReference>
<keyword evidence="2" id="KW-0328">Glycosyltransferase</keyword>
<evidence type="ECO:0000256" key="2">
    <source>
        <dbReference type="ARBA" id="ARBA00022676"/>
    </source>
</evidence>
<evidence type="ECO:0000256" key="4">
    <source>
        <dbReference type="SAM" id="Phobius"/>
    </source>
</evidence>
<dbReference type="HOGENOM" id="CLU_046109_0_0_4"/>
<protein>
    <submittedName>
        <fullName evidence="7">Glycosyl transferase family 2</fullName>
    </submittedName>
</protein>
<keyword evidence="3 7" id="KW-0808">Transferase</keyword>
<evidence type="ECO:0000313" key="7">
    <source>
        <dbReference type="EMBL" id="ACB35335.1"/>
    </source>
</evidence>
<dbReference type="Gene3D" id="3.90.550.10">
    <property type="entry name" value="Spore Coat Polysaccharide Biosynthesis Protein SpsA, Chain A"/>
    <property type="match status" value="1"/>
</dbReference>
<dbReference type="KEGG" id="lch:Lcho_3075"/>
<dbReference type="RefSeq" id="WP_012348086.1">
    <property type="nucleotide sequence ID" value="NC_010524.1"/>
</dbReference>
<organism evidence="7 8">
    <name type="scientific">Leptothrix cholodnii (strain ATCC 51168 / LMG 8142 / SP-6)</name>
    <name type="common">Leptothrix discophora (strain SP-6)</name>
    <dbReference type="NCBI Taxonomy" id="395495"/>
    <lineage>
        <taxon>Bacteria</taxon>
        <taxon>Pseudomonadati</taxon>
        <taxon>Pseudomonadota</taxon>
        <taxon>Betaproteobacteria</taxon>
        <taxon>Burkholderiales</taxon>
        <taxon>Sphaerotilaceae</taxon>
        <taxon>Leptothrix</taxon>
    </lineage>
</organism>
<keyword evidence="4" id="KW-1133">Transmembrane helix</keyword>
<dbReference type="SUPFAM" id="SSF53448">
    <property type="entry name" value="Nucleotide-diphospho-sugar transferases"/>
    <property type="match status" value="1"/>
</dbReference>
<evidence type="ECO:0000259" key="5">
    <source>
        <dbReference type="Pfam" id="PF00535"/>
    </source>
</evidence>
<keyword evidence="4" id="KW-0812">Transmembrane</keyword>
<feature type="transmembrane region" description="Helical" evidence="4">
    <location>
        <begin position="341"/>
        <end position="363"/>
    </location>
</feature>
<dbReference type="InterPro" id="IPR001173">
    <property type="entry name" value="Glyco_trans_2-like"/>
</dbReference>
<dbReference type="InterPro" id="IPR029044">
    <property type="entry name" value="Nucleotide-diphossugar_trans"/>
</dbReference>
<dbReference type="eggNOG" id="COG1215">
    <property type="taxonomic scope" value="Bacteria"/>
</dbReference>
<dbReference type="OrthoDB" id="9811884at2"/>
<evidence type="ECO:0000259" key="6">
    <source>
        <dbReference type="Pfam" id="PF13632"/>
    </source>
</evidence>
<dbReference type="Proteomes" id="UP000001693">
    <property type="component" value="Chromosome"/>
</dbReference>
<gene>
    <name evidence="7" type="ordered locus">Lcho_3075</name>
</gene>
<dbReference type="Pfam" id="PF00535">
    <property type="entry name" value="Glycos_transf_2"/>
    <property type="match status" value="1"/>
</dbReference>
<reference evidence="7 8" key="1">
    <citation type="submission" date="2008-03" db="EMBL/GenBank/DDBJ databases">
        <title>Complete sequence of Leptothrix cholodnii SP-6.</title>
        <authorList>
            <consortium name="US DOE Joint Genome Institute"/>
            <person name="Copeland A."/>
            <person name="Lucas S."/>
            <person name="Lapidus A."/>
            <person name="Glavina del Rio T."/>
            <person name="Dalin E."/>
            <person name="Tice H."/>
            <person name="Bruce D."/>
            <person name="Goodwin L."/>
            <person name="Pitluck S."/>
            <person name="Chertkov O."/>
            <person name="Brettin T."/>
            <person name="Detter J.C."/>
            <person name="Han C."/>
            <person name="Kuske C.R."/>
            <person name="Schmutz J."/>
            <person name="Larimer F."/>
            <person name="Land M."/>
            <person name="Hauser L."/>
            <person name="Kyrpides N."/>
            <person name="Lykidis A."/>
            <person name="Emerson D."/>
            <person name="Richardson P."/>
        </authorList>
    </citation>
    <scope>NUCLEOTIDE SEQUENCE [LARGE SCALE GENOMIC DNA]</scope>
    <source>
        <strain evidence="8">ATCC 51168 / LMG 8142 / SP-6</strain>
    </source>
</reference>
<dbReference type="Pfam" id="PF13632">
    <property type="entry name" value="Glyco_trans_2_3"/>
    <property type="match status" value="1"/>
</dbReference>
<comment type="similarity">
    <text evidence="1">Belongs to the glycosyltransferase 2 family.</text>
</comment>
<keyword evidence="8" id="KW-1185">Reference proteome</keyword>
<sequence length="374" mass="42073" precursor="true">MQTLFWIALLFVAYTYAGYPLAVWLLARARGAEPIANDDPTEWPAVTVVIAVHNEQARVLKKIENLRNLDYPADRLHWIFVSDGSTDATNDLLRAQPQGRLIAYPDRQGKPHALNTALREVTTPIVVFADVRQHIERSAVRKLVTRLLQPGIGAVSGELTHVEPGTQSAASIGLYWRYEKWIRKSESRLASTVGATGALYAMRTADYTPLASDTILDDFEQPMLVARSGKRVVFEPGAVIFDELQSDMAGERKRKIRTLTGNFQSFARHGWMFVPWQNPLWLQFLSHKVFRLLVPYALMVMLVTSAFLPTAWMALFLPGQLLFYALAALGQRTAAFKRMRLASFAGVFVEMNWAAVIALRNWLAGGVNARWEKT</sequence>
<evidence type="ECO:0000256" key="3">
    <source>
        <dbReference type="ARBA" id="ARBA00022679"/>
    </source>
</evidence>
<accession>B1Y054</accession>
<feature type="domain" description="Glycosyltransferase 2-like" evidence="5">
    <location>
        <begin position="47"/>
        <end position="174"/>
    </location>
</feature>
<name>B1Y054_LEPCP</name>
<keyword evidence="4" id="KW-0472">Membrane</keyword>